<dbReference type="EC" id="2.7.7.108" evidence="1"/>
<sequence>MKKSDLCAARQKLLVPVEGYPGAYALVPPPTPRLIQLTGIHNELICAHEALGELKTLTSQLPKPDIVMRTLDRREAVRSSQIEGTNSSVNDLLAYEATGSDEGLPPDVLVTLNYVKALDHGLKEVRRIGGSEALTNGLIKVLHSHLMNGVNDFKGSPGEFRKKQNWIGGFKIYQARFVPPPEYKVQDCMNDLESFLHYTPSEEDQFVVQIVLRMAIAHAQFETIHPFIDGNGRVGRILLPLMLAAESYPPIYLAGFLKSNQKAYYDALANVQLQEKWSDWVSFFATGVKEAAYESMRTTRELLAILDRWGNVVEELGRRSDSAVNRLPELLIANPVVTVNHVKEALGISFPAANAALAKLKEKGILAQSDQQRNRTFIAMEVITLLDRPIDGLLRNT</sequence>
<comment type="subunit">
    <text evidence="1">Homodimer.</text>
</comment>
<keyword evidence="1" id="KW-0808">Transferase</keyword>
<dbReference type="Pfam" id="PF02661">
    <property type="entry name" value="Fic"/>
    <property type="match status" value="1"/>
</dbReference>
<dbReference type="PROSITE" id="PS51459">
    <property type="entry name" value="FIDO"/>
    <property type="match status" value="1"/>
</dbReference>
<feature type="binding site" evidence="4">
    <location>
        <begin position="264"/>
        <end position="265"/>
    </location>
    <ligand>
        <name>ATP</name>
        <dbReference type="ChEBI" id="CHEBI:30616"/>
    </ligand>
</feature>
<dbReference type="AlphaFoldDB" id="A0AA43Q9H1"/>
<feature type="binding site" evidence="2">
    <location>
        <position position="83"/>
    </location>
    <ligand>
        <name>ATP</name>
        <dbReference type="ChEBI" id="CHEBI:30616"/>
    </ligand>
</feature>
<dbReference type="InterPro" id="IPR040198">
    <property type="entry name" value="Fido_containing"/>
</dbReference>
<dbReference type="GO" id="GO:0042803">
    <property type="term" value="F:protein homodimerization activity"/>
    <property type="evidence" value="ECO:0007669"/>
    <property type="project" value="UniProtKB-UniRule"/>
</dbReference>
<dbReference type="PANTHER" id="PTHR13504">
    <property type="entry name" value="FIDO DOMAIN-CONTAINING PROTEIN DDB_G0283145"/>
    <property type="match status" value="1"/>
</dbReference>
<dbReference type="GO" id="GO:0005524">
    <property type="term" value="F:ATP binding"/>
    <property type="evidence" value="ECO:0007669"/>
    <property type="project" value="UniProtKB-UniRule"/>
</dbReference>
<feature type="active site" evidence="3">
    <location>
        <position position="225"/>
    </location>
</feature>
<dbReference type="Gene3D" id="1.10.3290.10">
    <property type="entry name" value="Fido-like domain"/>
    <property type="match status" value="1"/>
</dbReference>
<dbReference type="InterPro" id="IPR025758">
    <property type="entry name" value="Fic/DOC_N"/>
</dbReference>
<evidence type="ECO:0000313" key="7">
    <source>
        <dbReference type="Proteomes" id="UP001160519"/>
    </source>
</evidence>
<dbReference type="SUPFAM" id="SSF140931">
    <property type="entry name" value="Fic-like"/>
    <property type="match status" value="1"/>
</dbReference>
<evidence type="ECO:0000256" key="4">
    <source>
        <dbReference type="PIRSR" id="PIRSR640198-2"/>
    </source>
</evidence>
<evidence type="ECO:0000256" key="2">
    <source>
        <dbReference type="PIRSR" id="PIRSR038925-1"/>
    </source>
</evidence>
<dbReference type="EMBL" id="JAQSDF010000040">
    <property type="protein sequence ID" value="MDI1231748.1"/>
    <property type="molecule type" value="Genomic_DNA"/>
</dbReference>
<keyword evidence="7" id="KW-1185">Reference proteome</keyword>
<keyword evidence="1 2" id="KW-0067">ATP-binding</keyword>
<evidence type="ECO:0000259" key="5">
    <source>
        <dbReference type="PROSITE" id="PS51459"/>
    </source>
</evidence>
<comment type="caution">
    <text evidence="6">The sequence shown here is derived from an EMBL/GenBank/DDBJ whole genome shotgun (WGS) entry which is preliminary data.</text>
</comment>
<keyword evidence="1" id="KW-0548">Nucleotidyltransferase</keyword>
<dbReference type="GO" id="GO:0000287">
    <property type="term" value="F:magnesium ion binding"/>
    <property type="evidence" value="ECO:0007669"/>
    <property type="project" value="UniProtKB-UniRule"/>
</dbReference>
<name>A0AA43Q9H1_9GAMM</name>
<dbReference type="InterPro" id="IPR036597">
    <property type="entry name" value="Fido-like_dom_sf"/>
</dbReference>
<feature type="binding site" evidence="2">
    <location>
        <position position="264"/>
    </location>
    <ligand>
        <name>ATP</name>
        <dbReference type="ChEBI" id="CHEBI:30616"/>
    </ligand>
</feature>
<dbReference type="InterPro" id="IPR003812">
    <property type="entry name" value="Fido"/>
</dbReference>
<dbReference type="PANTHER" id="PTHR13504:SF38">
    <property type="entry name" value="FIDO DOMAIN-CONTAINING PROTEIN"/>
    <property type="match status" value="1"/>
</dbReference>
<comment type="catalytic activity">
    <reaction evidence="1">
        <text>L-tyrosyl-[protein] + ATP = O-(5'-adenylyl)-L-tyrosyl-[protein] + diphosphate</text>
        <dbReference type="Rhea" id="RHEA:54288"/>
        <dbReference type="Rhea" id="RHEA-COMP:10136"/>
        <dbReference type="Rhea" id="RHEA-COMP:13846"/>
        <dbReference type="ChEBI" id="CHEBI:30616"/>
        <dbReference type="ChEBI" id="CHEBI:33019"/>
        <dbReference type="ChEBI" id="CHEBI:46858"/>
        <dbReference type="ChEBI" id="CHEBI:83624"/>
        <dbReference type="EC" id="2.7.7.108"/>
    </reaction>
</comment>
<comment type="catalytic activity">
    <reaction evidence="1">
        <text>L-threonyl-[protein] + ATP = 3-O-(5'-adenylyl)-L-threonyl-[protein] + diphosphate</text>
        <dbReference type="Rhea" id="RHEA:54292"/>
        <dbReference type="Rhea" id="RHEA-COMP:11060"/>
        <dbReference type="Rhea" id="RHEA-COMP:13847"/>
        <dbReference type="ChEBI" id="CHEBI:30013"/>
        <dbReference type="ChEBI" id="CHEBI:30616"/>
        <dbReference type="ChEBI" id="CHEBI:33019"/>
        <dbReference type="ChEBI" id="CHEBI:138113"/>
        <dbReference type="EC" id="2.7.7.108"/>
    </reaction>
</comment>
<dbReference type="InterPro" id="IPR026287">
    <property type="entry name" value="SoFic-like"/>
</dbReference>
<proteinExistence type="predicted"/>
<evidence type="ECO:0000256" key="1">
    <source>
        <dbReference type="PIRNR" id="PIRNR038925"/>
    </source>
</evidence>
<gene>
    <name evidence="6" type="ORF">PSU93_11415</name>
</gene>
<evidence type="ECO:0000313" key="6">
    <source>
        <dbReference type="EMBL" id="MDI1231748.1"/>
    </source>
</evidence>
<feature type="binding site" evidence="2">
    <location>
        <position position="225"/>
    </location>
    <ligand>
        <name>ATP</name>
        <dbReference type="ChEBI" id="CHEBI:30616"/>
    </ligand>
</feature>
<feature type="binding site" evidence="4">
    <location>
        <begin position="229"/>
        <end position="236"/>
    </location>
    <ligand>
        <name>ATP</name>
        <dbReference type="ChEBI" id="CHEBI:30616"/>
    </ligand>
</feature>
<dbReference type="GO" id="GO:0070733">
    <property type="term" value="F:AMPylase activity"/>
    <property type="evidence" value="ECO:0007669"/>
    <property type="project" value="UniProtKB-UniRule"/>
</dbReference>
<keyword evidence="1 2" id="KW-0547">Nucleotide-binding</keyword>
<dbReference type="Pfam" id="PF13784">
    <property type="entry name" value="Fic_N"/>
    <property type="match status" value="1"/>
</dbReference>
<feature type="binding site" evidence="2">
    <location>
        <begin position="230"/>
        <end position="236"/>
    </location>
    <ligand>
        <name>ATP</name>
        <dbReference type="ChEBI" id="CHEBI:30616"/>
    </ligand>
</feature>
<reference evidence="6" key="1">
    <citation type="submission" date="2023-01" db="EMBL/GenBank/DDBJ databases">
        <title>Biogeochemical cycle of methane in antarctic sediments.</title>
        <authorList>
            <person name="Roldan D.M."/>
            <person name="Menes R.J."/>
        </authorList>
    </citation>
    <scope>NUCLEOTIDE SEQUENCE [LARGE SCALE GENOMIC DNA]</scope>
    <source>
        <strain evidence="6">K-2018 MAG008</strain>
    </source>
</reference>
<feature type="domain" description="Fido" evidence="5">
    <location>
        <begin position="134"/>
        <end position="286"/>
    </location>
</feature>
<comment type="function">
    <text evidence="1">Adenylyltransferase that mediates the addition of adenosine 5'-monophosphate (AMP) to specific residues of target proteins.</text>
</comment>
<dbReference type="PIRSF" id="PIRSF038925">
    <property type="entry name" value="AMP-prot_trans"/>
    <property type="match status" value="1"/>
</dbReference>
<evidence type="ECO:0000256" key="3">
    <source>
        <dbReference type="PIRSR" id="PIRSR640198-1"/>
    </source>
</evidence>
<accession>A0AA43Q9H1</accession>
<organism evidence="6 7">
    <name type="scientific">Candidatus Methylobacter titanis</name>
    <dbReference type="NCBI Taxonomy" id="3053457"/>
    <lineage>
        <taxon>Bacteria</taxon>
        <taxon>Pseudomonadati</taxon>
        <taxon>Pseudomonadota</taxon>
        <taxon>Gammaproteobacteria</taxon>
        <taxon>Methylococcales</taxon>
        <taxon>Methylococcaceae</taxon>
        <taxon>Methylobacter</taxon>
    </lineage>
</organism>
<dbReference type="Proteomes" id="UP001160519">
    <property type="component" value="Unassembled WGS sequence"/>
</dbReference>
<protein>
    <recommendedName>
        <fullName evidence="1">Protein adenylyltransferase</fullName>
        <ecNumber evidence="1">2.7.7.108</ecNumber>
    </recommendedName>
    <alternativeName>
        <fullName evidence="1">AMPylator</fullName>
    </alternativeName>
</protein>